<dbReference type="AlphaFoldDB" id="A0A517SEP2"/>
<dbReference type="KEGG" id="ccos:Pan44_26280"/>
<dbReference type="Gene3D" id="2.60.120.260">
    <property type="entry name" value="Galactose-binding domain-like"/>
    <property type="match status" value="1"/>
</dbReference>
<sequence length="931" mass="102823">MDGTAADQRLFARPPRLVTWLVCAFILAGATAARSEEIFRDPAEGANVSWGIELREADADLVRHRRQNRLFHDGKDAEELVVRSRNVGGRIAIFRATPPAQALEDLKASLWVRYRIKGSTLGLGITFPHQIDPETGRPLFALIQGAPAEGSDRFQELTVTVTRDEISRVQTLHRGRLGRRVDTRTIDFRDPYVDQVVLLVPTGIGESDVHWDDLAIGPIVAPTDVEQAAASAPPRTARLSWADNRLLSDGQPVTPRFVTYQGEPATILRELCFNAAWIEDATEQSVMQALSGEGIGIFATPPAPPDAAGREKVSMPPFGPESAAVDCWMLGRLDMRKLDEVQHWSEMVQDADRQRRLLLGDVAGHVREFHRCVPLLGASRHIIHTSHSPADYAEFLETRRRQALAGRPMTTLLPTETAEAIRTTRRSTDIEPVFEPEQIALCTHLAAASGYKLFGFWTHTPLDSDAPGMEERRQILKLLNLEFRLLEPWLSSGSIIRPTDVRVGEAPARQKSKSRVSFNPFASGWSTPADEAGPKSPYQAVILRASPGLLVLVDSLQDGAQFQPGPMTEQSLRFITMRYDDVPTAFEVTTTSIKMIELDQQPVGGGLEVVLKDFDQHAAIVMTSDLSKIEELRREVSVIAKEAATASVALATAKLTRVEKVHQELQPLSPPVADAAQTLHTARQYLRAADDDLVGGRYDEARRKSQKAMAWTRHVQKSYWDLAVKRLSSPVASPHAICFQTLPDHWRMLRRLNSDRSAGENLLRSGDFEDQDAVQTQWTLRADPSGRGGVALNTRSAQGRFSLALTAQPATDRPAPVDDPLVTLYSPPVAVRTGQLVRVTGRVLLPQDLQGSTDGLVVYDTLKGSVGAHRFRKASPPGKWQSFEMYRDVLSSGEFKLVFELRGWGEAWIDDLAVSAIEPQEPAVQTAGGTR</sequence>
<dbReference type="EMBL" id="CP036271">
    <property type="protein sequence ID" value="QDT54595.1"/>
    <property type="molecule type" value="Genomic_DNA"/>
</dbReference>
<dbReference type="Proteomes" id="UP000315700">
    <property type="component" value="Chromosome"/>
</dbReference>
<accession>A0A517SEP2</accession>
<reference evidence="1 2" key="1">
    <citation type="submission" date="2019-02" db="EMBL/GenBank/DDBJ databases">
        <title>Deep-cultivation of Planctomycetes and their phenomic and genomic characterization uncovers novel biology.</title>
        <authorList>
            <person name="Wiegand S."/>
            <person name="Jogler M."/>
            <person name="Boedeker C."/>
            <person name="Pinto D."/>
            <person name="Vollmers J."/>
            <person name="Rivas-Marin E."/>
            <person name="Kohn T."/>
            <person name="Peeters S.H."/>
            <person name="Heuer A."/>
            <person name="Rast P."/>
            <person name="Oberbeckmann S."/>
            <person name="Bunk B."/>
            <person name="Jeske O."/>
            <person name="Meyerdierks A."/>
            <person name="Storesund J.E."/>
            <person name="Kallscheuer N."/>
            <person name="Luecker S."/>
            <person name="Lage O.M."/>
            <person name="Pohl T."/>
            <person name="Merkel B.J."/>
            <person name="Hornburger P."/>
            <person name="Mueller R.-W."/>
            <person name="Bruemmer F."/>
            <person name="Labrenz M."/>
            <person name="Spormann A.M."/>
            <person name="Op den Camp H."/>
            <person name="Overmann J."/>
            <person name="Amann R."/>
            <person name="Jetten M.S.M."/>
            <person name="Mascher T."/>
            <person name="Medema M.H."/>
            <person name="Devos D.P."/>
            <person name="Kaster A.-K."/>
            <person name="Ovreas L."/>
            <person name="Rohde M."/>
            <person name="Galperin M.Y."/>
            <person name="Jogler C."/>
        </authorList>
    </citation>
    <scope>NUCLEOTIDE SEQUENCE [LARGE SCALE GENOMIC DNA]</scope>
    <source>
        <strain evidence="1 2">Pan44</strain>
    </source>
</reference>
<name>A0A517SEP2_9PLAN</name>
<protein>
    <submittedName>
        <fullName evidence="1">Uncharacterized protein</fullName>
    </submittedName>
</protein>
<organism evidence="1 2">
    <name type="scientific">Caulifigura coniformis</name>
    <dbReference type="NCBI Taxonomy" id="2527983"/>
    <lineage>
        <taxon>Bacteria</taxon>
        <taxon>Pseudomonadati</taxon>
        <taxon>Planctomycetota</taxon>
        <taxon>Planctomycetia</taxon>
        <taxon>Planctomycetales</taxon>
        <taxon>Planctomycetaceae</taxon>
        <taxon>Caulifigura</taxon>
    </lineage>
</organism>
<gene>
    <name evidence="1" type="ORF">Pan44_26280</name>
</gene>
<evidence type="ECO:0000313" key="2">
    <source>
        <dbReference type="Proteomes" id="UP000315700"/>
    </source>
</evidence>
<dbReference type="OrthoDB" id="285961at2"/>
<proteinExistence type="predicted"/>
<dbReference type="RefSeq" id="WP_145030438.1">
    <property type="nucleotide sequence ID" value="NZ_CP036271.1"/>
</dbReference>
<evidence type="ECO:0000313" key="1">
    <source>
        <dbReference type="EMBL" id="QDT54595.1"/>
    </source>
</evidence>
<keyword evidence="2" id="KW-1185">Reference proteome</keyword>
<dbReference type="InParanoid" id="A0A517SEP2"/>